<dbReference type="GO" id="GO:0010181">
    <property type="term" value="F:FMN binding"/>
    <property type="evidence" value="ECO:0007669"/>
    <property type="project" value="InterPro"/>
</dbReference>
<dbReference type="KEGG" id="lck:HN018_25390"/>
<evidence type="ECO:0000313" key="6">
    <source>
        <dbReference type="Proteomes" id="UP000500767"/>
    </source>
</evidence>
<dbReference type="Pfam" id="PF00724">
    <property type="entry name" value="Oxidored_FMN"/>
    <property type="match status" value="1"/>
</dbReference>
<dbReference type="Proteomes" id="UP000500767">
    <property type="component" value="Plasmid unnamed2"/>
</dbReference>
<dbReference type="PANTHER" id="PTHR22893">
    <property type="entry name" value="NADH OXIDOREDUCTASE-RELATED"/>
    <property type="match status" value="1"/>
</dbReference>
<dbReference type="InterPro" id="IPR001155">
    <property type="entry name" value="OxRdtase_FMN_N"/>
</dbReference>
<name>A0A6M8HZL2_9PROT</name>
<dbReference type="SUPFAM" id="SSF51395">
    <property type="entry name" value="FMN-linked oxidoreductases"/>
    <property type="match status" value="1"/>
</dbReference>
<gene>
    <name evidence="5" type="ORF">HN018_25390</name>
</gene>
<dbReference type="AlphaFoldDB" id="A0A6M8HZL2"/>
<keyword evidence="5" id="KW-0614">Plasmid</keyword>
<dbReference type="InterPro" id="IPR045247">
    <property type="entry name" value="Oye-like"/>
</dbReference>
<evidence type="ECO:0000256" key="1">
    <source>
        <dbReference type="ARBA" id="ARBA00001917"/>
    </source>
</evidence>
<dbReference type="GO" id="GO:0016628">
    <property type="term" value="F:oxidoreductase activity, acting on the CH-CH group of donors, NAD or NADP as acceptor"/>
    <property type="evidence" value="ECO:0007669"/>
    <property type="project" value="UniProtKB-ARBA"/>
</dbReference>
<geneLocation type="plasmid" evidence="5 6">
    <name>unnamed2</name>
</geneLocation>
<dbReference type="CDD" id="cd02933">
    <property type="entry name" value="OYE_like_FMN"/>
    <property type="match status" value="1"/>
</dbReference>
<keyword evidence="6" id="KW-1185">Reference proteome</keyword>
<dbReference type="InterPro" id="IPR013785">
    <property type="entry name" value="Aldolase_TIM"/>
</dbReference>
<feature type="domain" description="NADH:flavin oxidoreductase/NADH oxidase N-terminal" evidence="4">
    <location>
        <begin position="9"/>
        <end position="341"/>
    </location>
</feature>
<reference evidence="5 6" key="1">
    <citation type="journal article" date="2014" name="World J. Microbiol. Biotechnol.">
        <title>Biodiversity and physiological characteristics of Antarctic and Arctic lichens-associated bacteria.</title>
        <authorList>
            <person name="Lee Y.M."/>
            <person name="Kim E.H."/>
            <person name="Lee H.K."/>
            <person name="Hong S.G."/>
        </authorList>
    </citation>
    <scope>NUCLEOTIDE SEQUENCE [LARGE SCALE GENOMIC DNA]</scope>
    <source>
        <strain evidence="5 6">PAMC 26569</strain>
        <plasmid evidence="5">unnamed2</plasmid>
    </source>
</reference>
<sequence>MYREPLSRSLFEPTAAGALKLANRIVMAPLTRSRAGPALVPGPFAAEYYTQRATAGLIIAEATQISAQAQGYADTPGCYTDAQVAGWKKVTDAVHARGGTIVIQLWHTGRMSHTIFQKDGAAPVGPSAIRANAKTFAASLGLIDVSMPRALDLSEIPGIIADFRYAAARAIEAGFDGVELHGAHGYLLDAFLRDGSNHRTDLYGGSVERRARLILETTEAVAEQIGANRLGVRLSPVSPAGDQRDSNPQMLFNYVVEQLSTFGLAYLHIVEGATGGARDNLPFDYTALQDRFDGVWMVNNGYDRAMAMDAIASGRADLVSFGRAFISNPDLVRRLREDLPLSPLMEPATLYGGSPHGYIDYPAAELAHGSLPILEAVGANRGPTGT</sequence>
<comment type="similarity">
    <text evidence="2">Belongs to the NADH:flavin oxidoreductase/NADH oxidase family.</text>
</comment>
<evidence type="ECO:0000256" key="2">
    <source>
        <dbReference type="ARBA" id="ARBA00005979"/>
    </source>
</evidence>
<organism evidence="5 6">
    <name type="scientific">Lichenicola cladoniae</name>
    <dbReference type="NCBI Taxonomy" id="1484109"/>
    <lineage>
        <taxon>Bacteria</taxon>
        <taxon>Pseudomonadati</taxon>
        <taxon>Pseudomonadota</taxon>
        <taxon>Alphaproteobacteria</taxon>
        <taxon>Acetobacterales</taxon>
        <taxon>Acetobacteraceae</taxon>
        <taxon>Lichenicola</taxon>
    </lineage>
</organism>
<comment type="cofactor">
    <cofactor evidence="1">
        <name>FMN</name>
        <dbReference type="ChEBI" id="CHEBI:58210"/>
    </cofactor>
</comment>
<keyword evidence="3" id="KW-0560">Oxidoreductase</keyword>
<dbReference type="FunFam" id="3.20.20.70:FF:000059">
    <property type="entry name" value="N-ethylmaleimide reductase, FMN-linked"/>
    <property type="match status" value="1"/>
</dbReference>
<dbReference type="GO" id="GO:0005829">
    <property type="term" value="C:cytosol"/>
    <property type="evidence" value="ECO:0007669"/>
    <property type="project" value="TreeGrafter"/>
</dbReference>
<evidence type="ECO:0000256" key="3">
    <source>
        <dbReference type="ARBA" id="ARBA00023002"/>
    </source>
</evidence>
<dbReference type="PANTHER" id="PTHR22893:SF91">
    <property type="entry name" value="NADPH DEHYDROGENASE 2-RELATED"/>
    <property type="match status" value="1"/>
</dbReference>
<accession>A0A6M8HZL2</accession>
<proteinExistence type="inferred from homology"/>
<evidence type="ECO:0000313" key="5">
    <source>
        <dbReference type="EMBL" id="QKE93595.1"/>
    </source>
</evidence>
<protein>
    <submittedName>
        <fullName evidence="5">Alkene reductase</fullName>
    </submittedName>
</protein>
<evidence type="ECO:0000259" key="4">
    <source>
        <dbReference type="Pfam" id="PF00724"/>
    </source>
</evidence>
<dbReference type="Gene3D" id="3.20.20.70">
    <property type="entry name" value="Aldolase class I"/>
    <property type="match status" value="1"/>
</dbReference>
<dbReference type="EMBL" id="CP053710">
    <property type="protein sequence ID" value="QKE93595.1"/>
    <property type="molecule type" value="Genomic_DNA"/>
</dbReference>